<keyword evidence="2" id="KW-0175">Coiled coil</keyword>
<dbReference type="Pfam" id="PF25954">
    <property type="entry name" value="Beta-barrel_RND_2"/>
    <property type="match status" value="1"/>
</dbReference>
<organism evidence="5 6">
    <name type="scientific">Lichenicoccus roseus</name>
    <dbReference type="NCBI Taxonomy" id="2683649"/>
    <lineage>
        <taxon>Bacteria</taxon>
        <taxon>Pseudomonadati</taxon>
        <taxon>Pseudomonadota</taxon>
        <taxon>Alphaproteobacteria</taxon>
        <taxon>Acetobacterales</taxon>
        <taxon>Acetobacteraceae</taxon>
        <taxon>Lichenicoccus</taxon>
    </lineage>
</organism>
<dbReference type="PANTHER" id="PTHR30469">
    <property type="entry name" value="MULTIDRUG RESISTANCE PROTEIN MDTA"/>
    <property type="match status" value="1"/>
</dbReference>
<comment type="caution">
    <text evidence="5">The sequence shown here is derived from an EMBL/GenBank/DDBJ whole genome shotgun (WGS) entry which is preliminary data.</text>
</comment>
<feature type="domain" description="Multidrug resistance protein MdtA-like barrel-sandwich hybrid" evidence="3">
    <location>
        <begin position="71"/>
        <end position="233"/>
    </location>
</feature>
<dbReference type="EMBL" id="VCDI01000002">
    <property type="protein sequence ID" value="TLU72979.1"/>
    <property type="molecule type" value="Genomic_DNA"/>
</dbReference>
<comment type="similarity">
    <text evidence="1">Belongs to the membrane fusion protein (MFP) (TC 8.A.1) family.</text>
</comment>
<accession>A0A5R9J7M5</accession>
<proteinExistence type="inferred from homology"/>
<dbReference type="InterPro" id="IPR006143">
    <property type="entry name" value="RND_pump_MFP"/>
</dbReference>
<evidence type="ECO:0000259" key="3">
    <source>
        <dbReference type="Pfam" id="PF25917"/>
    </source>
</evidence>
<dbReference type="AlphaFoldDB" id="A0A5R9J7M5"/>
<gene>
    <name evidence="5" type="ORF">FE263_05885</name>
</gene>
<dbReference type="Gene3D" id="2.40.420.20">
    <property type="match status" value="1"/>
</dbReference>
<feature type="coiled-coil region" evidence="2">
    <location>
        <begin position="103"/>
        <end position="137"/>
    </location>
</feature>
<dbReference type="InterPro" id="IPR058625">
    <property type="entry name" value="MdtA-like_BSH"/>
</dbReference>
<dbReference type="NCBIfam" id="TIGR01730">
    <property type="entry name" value="RND_mfp"/>
    <property type="match status" value="1"/>
</dbReference>
<dbReference type="GO" id="GO:0015562">
    <property type="term" value="F:efflux transmembrane transporter activity"/>
    <property type="evidence" value="ECO:0007669"/>
    <property type="project" value="TreeGrafter"/>
</dbReference>
<protein>
    <submittedName>
        <fullName evidence="5">Efflux RND transporter periplasmic adaptor subunit</fullName>
    </submittedName>
</protein>
<dbReference type="Gene3D" id="2.40.50.100">
    <property type="match status" value="1"/>
</dbReference>
<reference evidence="5 6" key="1">
    <citation type="submission" date="2019-05" db="EMBL/GenBank/DDBJ databases">
        <authorList>
            <person name="Pankratov T."/>
            <person name="Grouzdev D."/>
        </authorList>
    </citation>
    <scope>NUCLEOTIDE SEQUENCE [LARGE SCALE GENOMIC DNA]</scope>
    <source>
        <strain evidence="5 6">KEBCLARHB70R</strain>
    </source>
</reference>
<dbReference type="Proteomes" id="UP000305654">
    <property type="component" value="Unassembled WGS sequence"/>
</dbReference>
<dbReference type="Gene3D" id="2.40.30.170">
    <property type="match status" value="1"/>
</dbReference>
<dbReference type="SUPFAM" id="SSF111369">
    <property type="entry name" value="HlyD-like secretion proteins"/>
    <property type="match status" value="1"/>
</dbReference>
<dbReference type="InterPro" id="IPR058792">
    <property type="entry name" value="Beta-barrel_RND_2"/>
</dbReference>
<name>A0A5R9J7M5_9PROT</name>
<evidence type="ECO:0000313" key="6">
    <source>
        <dbReference type="Proteomes" id="UP000305654"/>
    </source>
</evidence>
<dbReference type="Pfam" id="PF25917">
    <property type="entry name" value="BSH_RND"/>
    <property type="match status" value="1"/>
</dbReference>
<sequence>MRPVQALWVAVPLALLIGWGGFNHWQQSRAADDTQHAEVNFVPDVHVAVAKRTVNNHPINLPGQTVAYDSADLYARATGYIAERRVDIGSKVHKGDLLLRIAAPDLDAQLAQARAQLGQLEAALLQAQASLDQAQSNTKLAKLNKYRATTLASQGWDTRQNADTQTTNTDVSVKSVASAQAGIGVAAANIRAQQATIDRLVSLTGFERVVAPFDGVITTRQVDIGDLVQSDSSSGTPLLHIDRDDVLRCQVYVPQSQFPGMHDGVKAEIRVPELPNQVFTGTITRTSMSLAQNSRSLLVEVDIPNPDGMLTAGLFVNMMFHLERPEAVVMIPDSALIFDSSSLRVAVLQDDGTVKLTPISLTRDLGEEAEVVHGLGGGEKLVINPPSELEDGQKVHVLQNKGGKQGETRTASG</sequence>
<keyword evidence="6" id="KW-1185">Reference proteome</keyword>
<evidence type="ECO:0000313" key="5">
    <source>
        <dbReference type="EMBL" id="TLU72979.1"/>
    </source>
</evidence>
<evidence type="ECO:0000259" key="4">
    <source>
        <dbReference type="Pfam" id="PF25954"/>
    </source>
</evidence>
<evidence type="ECO:0000256" key="1">
    <source>
        <dbReference type="ARBA" id="ARBA00009477"/>
    </source>
</evidence>
<dbReference type="OrthoDB" id="9806939at2"/>
<feature type="domain" description="CusB-like beta-barrel" evidence="4">
    <location>
        <begin position="250"/>
        <end position="321"/>
    </location>
</feature>
<dbReference type="GO" id="GO:1990281">
    <property type="term" value="C:efflux pump complex"/>
    <property type="evidence" value="ECO:0007669"/>
    <property type="project" value="TreeGrafter"/>
</dbReference>
<dbReference type="RefSeq" id="WP_138325053.1">
    <property type="nucleotide sequence ID" value="NZ_VCDI01000002.1"/>
</dbReference>
<dbReference type="Gene3D" id="1.10.287.470">
    <property type="entry name" value="Helix hairpin bin"/>
    <property type="match status" value="1"/>
</dbReference>
<evidence type="ECO:0000256" key="2">
    <source>
        <dbReference type="SAM" id="Coils"/>
    </source>
</evidence>
<dbReference type="PANTHER" id="PTHR30469:SF37">
    <property type="entry name" value="RAGD PROTEIN"/>
    <property type="match status" value="1"/>
</dbReference>